<protein>
    <submittedName>
        <fullName evidence="1">Uncharacterized protein</fullName>
    </submittedName>
</protein>
<dbReference type="RefSeq" id="WP_193157888.1">
    <property type="nucleotide sequence ID" value="NZ_CP065217.1"/>
</dbReference>
<accession>A0AAJ4I960</accession>
<dbReference type="AlphaFoldDB" id="A0AAJ4I960"/>
<sequence length="60" mass="6717">MKIRMLPKSKAADAAEISFKRNLIFEHDGKAYFVKSLSKIGTGQDSRLVAELEPAFNPIH</sequence>
<dbReference type="Proteomes" id="UP000594435">
    <property type="component" value="Chromosome 1"/>
</dbReference>
<organism evidence="1 2">
    <name type="scientific">Vibrio navarrensis</name>
    <dbReference type="NCBI Taxonomy" id="29495"/>
    <lineage>
        <taxon>Bacteria</taxon>
        <taxon>Pseudomonadati</taxon>
        <taxon>Pseudomonadota</taxon>
        <taxon>Gammaproteobacteria</taxon>
        <taxon>Vibrionales</taxon>
        <taxon>Vibrionaceae</taxon>
        <taxon>Vibrio</taxon>
    </lineage>
</organism>
<proteinExistence type="predicted"/>
<gene>
    <name evidence="1" type="ORF">I3X05_10485</name>
</gene>
<evidence type="ECO:0000313" key="1">
    <source>
        <dbReference type="EMBL" id="QPL52445.1"/>
    </source>
</evidence>
<dbReference type="EMBL" id="CP065217">
    <property type="protein sequence ID" value="QPL52445.1"/>
    <property type="molecule type" value="Genomic_DNA"/>
</dbReference>
<reference evidence="1 2" key="1">
    <citation type="submission" date="2020-11" db="EMBL/GenBank/DDBJ databases">
        <title>Complete and Circularized Genome Assembly of a human isolate of Vibrio navarrensis biotype pommerensis with MiSeq and MinION Sequence Data.</title>
        <authorList>
            <person name="Schwartz K."/>
            <person name="Borowiak M."/>
            <person name="Deneke C."/>
            <person name="Balau V."/>
            <person name="Metelmann C."/>
            <person name="Strauch E."/>
        </authorList>
    </citation>
    <scope>NUCLEOTIDE SEQUENCE [LARGE SCALE GENOMIC DNA]</scope>
    <source>
        <strain evidence="1 2">20-VB00237</strain>
    </source>
</reference>
<name>A0AAJ4I960_9VIBR</name>
<evidence type="ECO:0000313" key="2">
    <source>
        <dbReference type="Proteomes" id="UP000594435"/>
    </source>
</evidence>